<feature type="compositionally biased region" description="Basic and acidic residues" evidence="1">
    <location>
        <begin position="543"/>
        <end position="554"/>
    </location>
</feature>
<feature type="compositionally biased region" description="Basic residues" evidence="1">
    <location>
        <begin position="157"/>
        <end position="171"/>
    </location>
</feature>
<feature type="compositionally biased region" description="Low complexity" evidence="1">
    <location>
        <begin position="531"/>
        <end position="541"/>
    </location>
</feature>
<dbReference type="OrthoDB" id="2756861at2759"/>
<feature type="compositionally biased region" description="Basic residues" evidence="1">
    <location>
        <begin position="189"/>
        <end position="198"/>
    </location>
</feature>
<accession>A0A4R0RCZ4</accession>
<protein>
    <submittedName>
        <fullName evidence="2">Uncharacterized protein</fullName>
    </submittedName>
</protein>
<feature type="region of interest" description="Disordered" evidence="1">
    <location>
        <begin position="422"/>
        <end position="449"/>
    </location>
</feature>
<sequence length="651" mass="71979">MSISNAPLDSDFEIVITRKRKRVRGHAIDPYLGYYMRSSQPAAPPTPPQARHSAAVNRPSPKTLTPTGVVKTSAYAEDEDTRHSTITIPNDQFALTQDDAHGLEPTATAQANQVTVEAFLQWSAATKSSPDKSSRKKRKYAHLLVDDDQSDNVFKRSTHPLVRRYKRRRRNAPTSSPAYCDPHPTSKPKVARRVKRQARVQCQDEPTRRPLQLLSASLQTPPSSPTPKKWRLLNPHVASRATLASLQECQRQLQGDRPKEKRFSKWLPYATPGLQNHVTLKRVFDHDQSGLGARPLTNRLNFVPLEEHEERFAAVFRGPCAAEVKDASPPRNEELGDITEPVFGQLDLGDPSASPLLVDDQRPDATLRAPADCARSASPQSVAVTNPAPLGLHVHPPPAKFITSKRSQLIATTEILPLSRHASQVPVTASKPARPTDSSMTSSPDRSLQVASFEPVNLEASKTLKPIGSFLDGFREIARIATQMHTKIADGADSHDDELPRHGEGDTASSARRSLVEGLAHLAQSAEQVSRPRPSRSIAIPPKDPRRLRPLADKKKPRPRYTLSNLRPSSQVIPLLPQELQPSSSPINQWSHTPAVQRTNEVKTPDYDIRAALRPQTSQVVLDVPSYSSHQTLSSLGFELFTENDDDAFAF</sequence>
<proteinExistence type="predicted"/>
<reference evidence="2 3" key="1">
    <citation type="submission" date="2018-11" db="EMBL/GenBank/DDBJ databases">
        <title>Genome assembly of Steccherinum ochraceum LE-BIN_3174, the white-rot fungus of the Steccherinaceae family (The Residual Polyporoid clade, Polyporales, Basidiomycota).</title>
        <authorList>
            <person name="Fedorova T.V."/>
            <person name="Glazunova O.A."/>
            <person name="Landesman E.O."/>
            <person name="Moiseenko K.V."/>
            <person name="Psurtseva N.V."/>
            <person name="Savinova O.S."/>
            <person name="Shakhova N.V."/>
            <person name="Tyazhelova T.V."/>
            <person name="Vasina D.V."/>
        </authorList>
    </citation>
    <scope>NUCLEOTIDE SEQUENCE [LARGE SCALE GENOMIC DNA]</scope>
    <source>
        <strain evidence="2 3">LE-BIN_3174</strain>
    </source>
</reference>
<evidence type="ECO:0000256" key="1">
    <source>
        <dbReference type="SAM" id="MobiDB-lite"/>
    </source>
</evidence>
<feature type="region of interest" description="Disordered" evidence="1">
    <location>
        <begin position="524"/>
        <end position="564"/>
    </location>
</feature>
<dbReference type="EMBL" id="RWJN01000191">
    <property type="protein sequence ID" value="TCD65242.1"/>
    <property type="molecule type" value="Genomic_DNA"/>
</dbReference>
<evidence type="ECO:0000313" key="3">
    <source>
        <dbReference type="Proteomes" id="UP000292702"/>
    </source>
</evidence>
<feature type="region of interest" description="Disordered" evidence="1">
    <location>
        <begin position="38"/>
        <end position="66"/>
    </location>
</feature>
<feature type="compositionally biased region" description="Polar residues" evidence="1">
    <location>
        <begin position="436"/>
        <end position="449"/>
    </location>
</feature>
<gene>
    <name evidence="2" type="ORF">EIP91_002950</name>
</gene>
<feature type="region of interest" description="Disordered" evidence="1">
    <location>
        <begin position="489"/>
        <end position="511"/>
    </location>
</feature>
<organism evidence="2 3">
    <name type="scientific">Steccherinum ochraceum</name>
    <dbReference type="NCBI Taxonomy" id="92696"/>
    <lineage>
        <taxon>Eukaryota</taxon>
        <taxon>Fungi</taxon>
        <taxon>Dikarya</taxon>
        <taxon>Basidiomycota</taxon>
        <taxon>Agaricomycotina</taxon>
        <taxon>Agaricomycetes</taxon>
        <taxon>Polyporales</taxon>
        <taxon>Steccherinaceae</taxon>
        <taxon>Steccherinum</taxon>
    </lineage>
</organism>
<dbReference type="Proteomes" id="UP000292702">
    <property type="component" value="Unassembled WGS sequence"/>
</dbReference>
<keyword evidence="3" id="KW-1185">Reference proteome</keyword>
<evidence type="ECO:0000313" key="2">
    <source>
        <dbReference type="EMBL" id="TCD65242.1"/>
    </source>
</evidence>
<dbReference type="AlphaFoldDB" id="A0A4R0RCZ4"/>
<feature type="region of interest" description="Disordered" evidence="1">
    <location>
        <begin position="157"/>
        <end position="228"/>
    </location>
</feature>
<comment type="caution">
    <text evidence="2">The sequence shown here is derived from an EMBL/GenBank/DDBJ whole genome shotgun (WGS) entry which is preliminary data.</text>
</comment>
<feature type="compositionally biased region" description="Basic and acidic residues" evidence="1">
    <location>
        <begin position="489"/>
        <end position="505"/>
    </location>
</feature>
<name>A0A4R0RCZ4_9APHY</name>